<gene>
    <name evidence="2" type="ORF">UFOPK2855_00098</name>
</gene>
<accession>A0A6J6TSP0</accession>
<evidence type="ECO:0000313" key="2">
    <source>
        <dbReference type="EMBL" id="CAB4749945.1"/>
    </source>
</evidence>
<feature type="domain" description="RmlD-like substrate binding" evidence="1">
    <location>
        <begin position="4"/>
        <end position="286"/>
    </location>
</feature>
<dbReference type="Gene3D" id="3.90.25.10">
    <property type="entry name" value="UDP-galactose 4-epimerase, domain 1"/>
    <property type="match status" value="1"/>
</dbReference>
<dbReference type="AlphaFoldDB" id="A0A6J6TSP0"/>
<dbReference type="Pfam" id="PF04321">
    <property type="entry name" value="RmlD_sub_bind"/>
    <property type="match status" value="1"/>
</dbReference>
<sequence length="290" mass="32538">MSNKVLVLGSSGRLGSYISKASNSIPDLEIISHSRKANRPQSADLTNRDQTFKMLEVLQPDVIINTVALAEIEACEKNPSRAYHINVLTTQNIVEWIGEASAKCHLVHISTDHVYDGEGRNKENSVNLTNYYAYSKFASELIAKQIPSTVLRTNFVGKSVSDLRQTFSDWVVSSLSAQRNIELVNDVWFSPVSLRFLLEALALMVRERLDITANLGSWGGMTKFEFGLKIGRFLDLDLEKIHSVTAEECEAYVTYRPKNMVMDNSFWETTTGMKCPSTEEVANAVAREYL</sequence>
<evidence type="ECO:0000259" key="1">
    <source>
        <dbReference type="Pfam" id="PF04321"/>
    </source>
</evidence>
<dbReference type="InterPro" id="IPR036291">
    <property type="entry name" value="NAD(P)-bd_dom_sf"/>
</dbReference>
<name>A0A6J6TSP0_9ZZZZ</name>
<dbReference type="SUPFAM" id="SSF51735">
    <property type="entry name" value="NAD(P)-binding Rossmann-fold domains"/>
    <property type="match status" value="1"/>
</dbReference>
<protein>
    <submittedName>
        <fullName evidence="2">Unannotated protein</fullName>
    </submittedName>
</protein>
<reference evidence="2" key="1">
    <citation type="submission" date="2020-05" db="EMBL/GenBank/DDBJ databases">
        <authorList>
            <person name="Chiriac C."/>
            <person name="Salcher M."/>
            <person name="Ghai R."/>
            <person name="Kavagutti S V."/>
        </authorList>
    </citation>
    <scope>NUCLEOTIDE SEQUENCE</scope>
</reference>
<dbReference type="Gene3D" id="3.40.50.720">
    <property type="entry name" value="NAD(P)-binding Rossmann-like Domain"/>
    <property type="match status" value="1"/>
</dbReference>
<dbReference type="EMBL" id="CAEZZK010000009">
    <property type="protein sequence ID" value="CAB4749945.1"/>
    <property type="molecule type" value="Genomic_DNA"/>
</dbReference>
<proteinExistence type="predicted"/>
<dbReference type="PANTHER" id="PTHR43242:SF1">
    <property type="entry name" value="NAD(P)-BINDING ROSSMANN-FOLD SUPERFAMILY PROTEIN"/>
    <property type="match status" value="1"/>
</dbReference>
<dbReference type="PANTHER" id="PTHR43242">
    <property type="entry name" value="NAD(P)-BINDING ROSSMANN-FOLD SUPERFAMILY PROTEIN"/>
    <property type="match status" value="1"/>
</dbReference>
<dbReference type="CDD" id="cd05254">
    <property type="entry name" value="dTDP_HR_like_SDR_e"/>
    <property type="match status" value="1"/>
</dbReference>
<dbReference type="InterPro" id="IPR029903">
    <property type="entry name" value="RmlD-like-bd"/>
</dbReference>
<organism evidence="2">
    <name type="scientific">freshwater metagenome</name>
    <dbReference type="NCBI Taxonomy" id="449393"/>
    <lineage>
        <taxon>unclassified sequences</taxon>
        <taxon>metagenomes</taxon>
        <taxon>ecological metagenomes</taxon>
    </lineage>
</organism>